<dbReference type="Pfam" id="PF00149">
    <property type="entry name" value="Metallophos"/>
    <property type="match status" value="1"/>
</dbReference>
<keyword evidence="4" id="KW-0472">Membrane</keyword>
<keyword evidence="5" id="KW-0464">Manganese</keyword>
<dbReference type="GO" id="GO:0016020">
    <property type="term" value="C:membrane"/>
    <property type="evidence" value="ECO:0007669"/>
    <property type="project" value="GOC"/>
</dbReference>
<evidence type="ECO:0000256" key="1">
    <source>
        <dbReference type="ARBA" id="ARBA00022475"/>
    </source>
</evidence>
<dbReference type="GO" id="GO:0008758">
    <property type="term" value="F:UDP-2,3-diacylglucosamine hydrolase activity"/>
    <property type="evidence" value="ECO:0007669"/>
    <property type="project" value="TreeGrafter"/>
</dbReference>
<sequence>MAQSVKVRSLFLSDVHLGTRGCQADMLLDFLKVYEAETIFLVGDIVDGWRLKVSWNWPQAHNDVVQKLLRKVRKGARIIYVPGNHDEFLREYVGTNFGGIDIVEEHVHTTADGRRMLVLHGDKFDIVVRHVKWLALLGDWAYDLALFLNVYIGRMRRRMGLPYWSFSAWSKQKVKTAVNFIGAFQDAVASDARKHGVDIVLCGHIHQPAVETIDGVLYVNTGDWVESCSAVVEHGDGRLELVRWTSAASDHAPAAPARLALAPAA</sequence>
<name>A0A2T1HNC2_9HYPH</name>
<comment type="caution">
    <text evidence="7">The sequence shown here is derived from an EMBL/GenBank/DDBJ whole genome shotgun (WGS) entry which is preliminary data.</text>
</comment>
<feature type="domain" description="Calcineurin-like phosphoesterase" evidence="6">
    <location>
        <begin position="8"/>
        <end position="208"/>
    </location>
</feature>
<keyword evidence="1" id="KW-1003">Cell membrane</keyword>
<reference evidence="8" key="1">
    <citation type="submission" date="2018-03" db="EMBL/GenBank/DDBJ databases">
        <authorList>
            <person name="Sun L."/>
            <person name="Liu H."/>
            <person name="Chen W."/>
            <person name="Huang K."/>
            <person name="Liu W."/>
            <person name="Gao X."/>
        </authorList>
    </citation>
    <scope>NUCLEOTIDE SEQUENCE [LARGE SCALE GENOMIC DNA]</scope>
    <source>
        <strain evidence="8">SH9</strain>
    </source>
</reference>
<evidence type="ECO:0000256" key="5">
    <source>
        <dbReference type="ARBA" id="ARBA00023211"/>
    </source>
</evidence>
<keyword evidence="2" id="KW-0997">Cell inner membrane</keyword>
<dbReference type="PANTHER" id="PTHR34990:SF2">
    <property type="entry name" value="BLL8164 PROTEIN"/>
    <property type="match status" value="1"/>
</dbReference>
<dbReference type="InterPro" id="IPR043461">
    <property type="entry name" value="LpxH-like"/>
</dbReference>
<dbReference type="GO" id="GO:0046872">
    <property type="term" value="F:metal ion binding"/>
    <property type="evidence" value="ECO:0007669"/>
    <property type="project" value="UniProtKB-KW"/>
</dbReference>
<dbReference type="EMBL" id="PVZS01000032">
    <property type="protein sequence ID" value="PSC03079.1"/>
    <property type="molecule type" value="Genomic_DNA"/>
</dbReference>
<dbReference type="InterPro" id="IPR004843">
    <property type="entry name" value="Calcineurin-like_PHP"/>
</dbReference>
<evidence type="ECO:0000256" key="2">
    <source>
        <dbReference type="ARBA" id="ARBA00022519"/>
    </source>
</evidence>
<accession>A0A2T1HNC2</accession>
<dbReference type="GO" id="GO:0009245">
    <property type="term" value="P:lipid A biosynthetic process"/>
    <property type="evidence" value="ECO:0007669"/>
    <property type="project" value="TreeGrafter"/>
</dbReference>
<evidence type="ECO:0000256" key="3">
    <source>
        <dbReference type="ARBA" id="ARBA00022723"/>
    </source>
</evidence>
<dbReference type="OrthoDB" id="9802481at2"/>
<evidence type="ECO:0000313" key="8">
    <source>
        <dbReference type="Proteomes" id="UP000239772"/>
    </source>
</evidence>
<dbReference type="CDD" id="cd07398">
    <property type="entry name" value="MPP_YbbF-LpxH"/>
    <property type="match status" value="1"/>
</dbReference>
<evidence type="ECO:0000259" key="6">
    <source>
        <dbReference type="Pfam" id="PF00149"/>
    </source>
</evidence>
<dbReference type="RefSeq" id="WP_106339595.1">
    <property type="nucleotide sequence ID" value="NZ_PVZS01000032.1"/>
</dbReference>
<organism evidence="7 8">
    <name type="scientific">Alsobacter soli</name>
    <dbReference type="NCBI Taxonomy" id="2109933"/>
    <lineage>
        <taxon>Bacteria</taxon>
        <taxon>Pseudomonadati</taxon>
        <taxon>Pseudomonadota</taxon>
        <taxon>Alphaproteobacteria</taxon>
        <taxon>Hyphomicrobiales</taxon>
        <taxon>Alsobacteraceae</taxon>
        <taxon>Alsobacter</taxon>
    </lineage>
</organism>
<keyword evidence="3" id="KW-0479">Metal-binding</keyword>
<protein>
    <submittedName>
        <fullName evidence="7">UDP-2,3-diacylglucosamine hydrolase</fullName>
    </submittedName>
</protein>
<gene>
    <name evidence="7" type="ORF">SLNSH_20880</name>
</gene>
<dbReference type="InterPro" id="IPR029052">
    <property type="entry name" value="Metallo-depent_PP-like"/>
</dbReference>
<keyword evidence="7" id="KW-0378">Hydrolase</keyword>
<evidence type="ECO:0000313" key="7">
    <source>
        <dbReference type="EMBL" id="PSC03079.1"/>
    </source>
</evidence>
<dbReference type="SUPFAM" id="SSF56300">
    <property type="entry name" value="Metallo-dependent phosphatases"/>
    <property type="match status" value="1"/>
</dbReference>
<proteinExistence type="predicted"/>
<dbReference type="AlphaFoldDB" id="A0A2T1HNC2"/>
<dbReference type="Gene3D" id="3.60.21.10">
    <property type="match status" value="1"/>
</dbReference>
<keyword evidence="8" id="KW-1185">Reference proteome</keyword>
<evidence type="ECO:0000256" key="4">
    <source>
        <dbReference type="ARBA" id="ARBA00023136"/>
    </source>
</evidence>
<dbReference type="Proteomes" id="UP000239772">
    <property type="component" value="Unassembled WGS sequence"/>
</dbReference>
<dbReference type="PANTHER" id="PTHR34990">
    <property type="entry name" value="UDP-2,3-DIACYLGLUCOSAMINE HYDROLASE-RELATED"/>
    <property type="match status" value="1"/>
</dbReference>